<evidence type="ECO:0000256" key="1">
    <source>
        <dbReference type="SAM" id="Phobius"/>
    </source>
</evidence>
<keyword evidence="1" id="KW-0472">Membrane</keyword>
<feature type="non-terminal residue" evidence="2">
    <location>
        <position position="1"/>
    </location>
</feature>
<comment type="caution">
    <text evidence="2">The sequence shown here is derived from an EMBL/GenBank/DDBJ whole genome shotgun (WGS) entry which is preliminary data.</text>
</comment>
<gene>
    <name evidence="2" type="ORF">EGW08_014267</name>
</gene>
<dbReference type="GO" id="GO:0007189">
    <property type="term" value="P:adenylate cyclase-activating G protein-coupled receptor signaling pathway"/>
    <property type="evidence" value="ECO:0007669"/>
    <property type="project" value="TreeGrafter"/>
</dbReference>
<feature type="transmembrane region" description="Helical" evidence="1">
    <location>
        <begin position="12"/>
        <end position="38"/>
    </location>
</feature>
<dbReference type="GO" id="GO:0009755">
    <property type="term" value="P:hormone-mediated signaling pathway"/>
    <property type="evidence" value="ECO:0007669"/>
    <property type="project" value="TreeGrafter"/>
</dbReference>
<dbReference type="AlphaFoldDB" id="A0A433T8V4"/>
<evidence type="ECO:0000313" key="3">
    <source>
        <dbReference type="Proteomes" id="UP000271974"/>
    </source>
</evidence>
<keyword evidence="3" id="KW-1185">Reference proteome</keyword>
<keyword evidence="1" id="KW-0812">Transmembrane</keyword>
<sequence>GGLRTSNDIYAWVAVVFLPVNSAINPLLYTLSTAPFMVNMHKKVRGFRKSFMTSQHETKQSFLDHRSVLSQTERRHQLSSDTDHPIKMKKLRINFRGRSTETGSSV</sequence>
<dbReference type="PANTHER" id="PTHR24372">
    <property type="entry name" value="GLYCOPROTEIN HORMONE RECEPTOR"/>
    <property type="match status" value="1"/>
</dbReference>
<organism evidence="2 3">
    <name type="scientific">Elysia chlorotica</name>
    <name type="common">Eastern emerald elysia</name>
    <name type="synonym">Sea slug</name>
    <dbReference type="NCBI Taxonomy" id="188477"/>
    <lineage>
        <taxon>Eukaryota</taxon>
        <taxon>Metazoa</taxon>
        <taxon>Spiralia</taxon>
        <taxon>Lophotrochozoa</taxon>
        <taxon>Mollusca</taxon>
        <taxon>Gastropoda</taxon>
        <taxon>Heterobranchia</taxon>
        <taxon>Euthyneura</taxon>
        <taxon>Panpulmonata</taxon>
        <taxon>Sacoglossa</taxon>
        <taxon>Placobranchoidea</taxon>
        <taxon>Plakobranchidae</taxon>
        <taxon>Elysia</taxon>
    </lineage>
</organism>
<evidence type="ECO:0008006" key="4">
    <source>
        <dbReference type="Google" id="ProtNLM"/>
    </source>
</evidence>
<proteinExistence type="predicted"/>
<dbReference type="EMBL" id="RQTK01000540">
    <property type="protein sequence ID" value="RUS77958.1"/>
    <property type="molecule type" value="Genomic_DNA"/>
</dbReference>
<dbReference type="GO" id="GO:0008528">
    <property type="term" value="F:G protein-coupled peptide receptor activity"/>
    <property type="evidence" value="ECO:0007669"/>
    <property type="project" value="TreeGrafter"/>
</dbReference>
<protein>
    <recommendedName>
        <fullName evidence="4">G-protein coupled receptors family 1 profile domain-containing protein</fullName>
    </recommendedName>
</protein>
<name>A0A433T8V4_ELYCH</name>
<evidence type="ECO:0000313" key="2">
    <source>
        <dbReference type="EMBL" id="RUS77958.1"/>
    </source>
</evidence>
<dbReference type="OrthoDB" id="6162523at2759"/>
<reference evidence="2 3" key="1">
    <citation type="submission" date="2019-01" db="EMBL/GenBank/DDBJ databases">
        <title>A draft genome assembly of the solar-powered sea slug Elysia chlorotica.</title>
        <authorList>
            <person name="Cai H."/>
            <person name="Li Q."/>
            <person name="Fang X."/>
            <person name="Li J."/>
            <person name="Curtis N.E."/>
            <person name="Altenburger A."/>
            <person name="Shibata T."/>
            <person name="Feng M."/>
            <person name="Maeda T."/>
            <person name="Schwartz J.A."/>
            <person name="Shigenobu S."/>
            <person name="Lundholm N."/>
            <person name="Nishiyama T."/>
            <person name="Yang H."/>
            <person name="Hasebe M."/>
            <person name="Li S."/>
            <person name="Pierce S.K."/>
            <person name="Wang J."/>
        </authorList>
    </citation>
    <scope>NUCLEOTIDE SEQUENCE [LARGE SCALE GENOMIC DNA]</scope>
    <source>
        <strain evidence="2">EC2010</strain>
        <tissue evidence="2">Whole organism of an adult</tissue>
    </source>
</reference>
<dbReference type="Proteomes" id="UP000271974">
    <property type="component" value="Unassembled WGS sequence"/>
</dbReference>
<dbReference type="STRING" id="188477.A0A433T8V4"/>
<dbReference type="PANTHER" id="PTHR24372:SF77">
    <property type="entry name" value="G-PROTEIN COUPLED RECEPTORS FAMILY 1 PROFILE DOMAIN-CONTAINING PROTEIN"/>
    <property type="match status" value="1"/>
</dbReference>
<accession>A0A433T8V4</accession>
<keyword evidence="1" id="KW-1133">Transmembrane helix</keyword>
<dbReference type="GO" id="GO:0005886">
    <property type="term" value="C:plasma membrane"/>
    <property type="evidence" value="ECO:0007669"/>
    <property type="project" value="TreeGrafter"/>
</dbReference>